<dbReference type="InParanoid" id="E0VS25"/>
<sequence>MAKSKFEYVKEFETEDKCLPNTWIVVRVDGRGFSKFSERYKFKKPNDVRALSVMNAAAKAVMKEFPEIILAYGQSDEYSFVFKKDSTLYNRRIQKLTSVISSAFTAFYITLWPKYFGNESITTPPIFDGRVVCYPSENNLRDYLSWRQTDTHINNLYNTCFWNLVTNKKMSHKEAEEHLKGTVSSDKNELLFTEFGINYNNEPEEFRKGTVIIRGSKKKLETHNCDIIGNNFWDDHKELLNSVPPQQVKNQT</sequence>
<feature type="domain" description="tRNAHis guanylyltransferase catalytic" evidence="15">
    <location>
        <begin position="6"/>
        <end position="135"/>
    </location>
</feature>
<dbReference type="FunCoup" id="E0VS25">
    <property type="interactions" value="1407"/>
</dbReference>
<evidence type="ECO:0000256" key="14">
    <source>
        <dbReference type="PIRSR" id="PIRSR028980-2"/>
    </source>
</evidence>
<keyword evidence="7 12" id="KW-0460">Magnesium</keyword>
<feature type="binding site" evidence="14">
    <location>
        <position position="30"/>
    </location>
    <ligand>
        <name>Mg(2+)</name>
        <dbReference type="ChEBI" id="CHEBI:18420"/>
        <label>1</label>
        <note>catalytic</note>
    </ligand>
</feature>
<evidence type="ECO:0000256" key="5">
    <source>
        <dbReference type="ARBA" id="ARBA00022723"/>
    </source>
</evidence>
<dbReference type="VEuPathDB" id="VectorBase:PHUM410370"/>
<evidence type="ECO:0000313" key="18">
    <source>
        <dbReference type="EnsemblMetazoa" id="PHUM410370-PA"/>
    </source>
</evidence>
<dbReference type="EMBL" id="DS235742">
    <property type="protein sequence ID" value="EEB16181.1"/>
    <property type="molecule type" value="Genomic_DNA"/>
</dbReference>
<dbReference type="GO" id="GO:0005525">
    <property type="term" value="F:GTP binding"/>
    <property type="evidence" value="ECO:0007669"/>
    <property type="project" value="UniProtKB-UniRule"/>
</dbReference>
<dbReference type="OrthoDB" id="62560at2759"/>
<comment type="similarity">
    <text evidence="1 12">Belongs to the tRNA(His) guanylyltransferase family.</text>
</comment>
<name>E0VS25_PEDHC</name>
<comment type="function">
    <text evidence="10">Adds a GMP to the 5'-end of tRNA(His) after transcription and RNase P cleavage. This step is essential for proper recognition of the tRNA and for the fidelity of protein synthesis. Also functions as a guanyl-nucleotide exchange factor/GEF for the MFN1 and MFN2 mitofusins thereby regulating mitochondrial fusion. By regulating both mitochondrial dynamics and bioenergetic function, it contributes to cell survival following oxidative stress.</text>
</comment>
<dbReference type="STRING" id="121224.E0VS25"/>
<evidence type="ECO:0000256" key="12">
    <source>
        <dbReference type="PIRNR" id="PIRNR028980"/>
    </source>
</evidence>
<feature type="binding site" evidence="14">
    <location>
        <position position="76"/>
    </location>
    <ligand>
        <name>Mg(2+)</name>
        <dbReference type="ChEBI" id="CHEBI:18420"/>
        <label>1</label>
        <note>catalytic</note>
    </ligand>
</feature>
<dbReference type="OMA" id="WKQHTEI"/>
<dbReference type="GO" id="GO:0008193">
    <property type="term" value="F:tRNA guanylyltransferase activity"/>
    <property type="evidence" value="ECO:0007669"/>
    <property type="project" value="UniProtKB-UniRule"/>
</dbReference>
<protein>
    <recommendedName>
        <fullName evidence="12">tRNA(His) guanylyltransferase</fullName>
        <ecNumber evidence="12">2.7.7.79</ecNumber>
    </recommendedName>
    <alternativeName>
        <fullName evidence="12">tRNA-histidine guanylyltransferase</fullName>
    </alternativeName>
</protein>
<dbReference type="GO" id="GO:0006400">
    <property type="term" value="P:tRNA modification"/>
    <property type="evidence" value="ECO:0007669"/>
    <property type="project" value="UniProtKB-UniRule"/>
</dbReference>
<dbReference type="EnsemblMetazoa" id="PHUM410370-RA">
    <property type="protein sequence ID" value="PHUM410370-PA"/>
    <property type="gene ID" value="PHUM410370"/>
</dbReference>
<evidence type="ECO:0000256" key="2">
    <source>
        <dbReference type="ARBA" id="ARBA00022679"/>
    </source>
</evidence>
<evidence type="ECO:0000256" key="7">
    <source>
        <dbReference type="ARBA" id="ARBA00022842"/>
    </source>
</evidence>
<dbReference type="InterPro" id="IPR038469">
    <property type="entry name" value="tRNAHis_GuaTrfase_Thg1_sf"/>
</dbReference>
<evidence type="ECO:0000313" key="17">
    <source>
        <dbReference type="EMBL" id="EEB16181.1"/>
    </source>
</evidence>
<feature type="binding site" evidence="13">
    <location>
        <begin position="75"/>
        <end position="76"/>
    </location>
    <ligand>
        <name>GTP</name>
        <dbReference type="ChEBI" id="CHEBI:37565"/>
    </ligand>
</feature>
<dbReference type="CTD" id="8234127"/>
<organism>
    <name type="scientific">Pediculus humanus subsp. corporis</name>
    <name type="common">Body louse</name>
    <dbReference type="NCBI Taxonomy" id="121224"/>
    <lineage>
        <taxon>Eukaryota</taxon>
        <taxon>Metazoa</taxon>
        <taxon>Ecdysozoa</taxon>
        <taxon>Arthropoda</taxon>
        <taxon>Hexapoda</taxon>
        <taxon>Insecta</taxon>
        <taxon>Pterygota</taxon>
        <taxon>Neoptera</taxon>
        <taxon>Paraneoptera</taxon>
        <taxon>Psocodea</taxon>
        <taxon>Troctomorpha</taxon>
        <taxon>Phthiraptera</taxon>
        <taxon>Anoplura</taxon>
        <taxon>Pediculidae</taxon>
        <taxon>Pediculus</taxon>
    </lineage>
</organism>
<keyword evidence="5 12" id="KW-0479">Metal-binding</keyword>
<keyword evidence="4 12" id="KW-0548">Nucleotidyltransferase</keyword>
<dbReference type="PANTHER" id="PTHR12729:SF6">
    <property type="entry name" value="TRNA(HIS) GUANYLYLTRANSFERASE-RELATED"/>
    <property type="match status" value="1"/>
</dbReference>
<dbReference type="Pfam" id="PF04446">
    <property type="entry name" value="Thg1"/>
    <property type="match status" value="1"/>
</dbReference>
<comment type="cofactor">
    <cofactor evidence="14">
        <name>Mg(2+)</name>
        <dbReference type="ChEBI" id="CHEBI:18420"/>
    </cofactor>
    <text evidence="14">Binds 2 magnesium ions per subunit.</text>
</comment>
<dbReference type="GeneID" id="8234127"/>
<dbReference type="EC" id="2.7.7.79" evidence="12"/>
<dbReference type="AlphaFoldDB" id="E0VS25"/>
<comment type="catalytic activity">
    <reaction evidence="9 12">
        <text>a 5'-end ribonucleotide-tRNA(His) + GTP + ATP + H2O = a 5'-end phospho-guanosine-ribonucleotide-tRNA(His) + AMP + 2 diphosphate + H(+)</text>
        <dbReference type="Rhea" id="RHEA:54564"/>
        <dbReference type="Rhea" id="RHEA-COMP:14193"/>
        <dbReference type="Rhea" id="RHEA-COMP:14917"/>
        <dbReference type="ChEBI" id="CHEBI:15377"/>
        <dbReference type="ChEBI" id="CHEBI:15378"/>
        <dbReference type="ChEBI" id="CHEBI:30616"/>
        <dbReference type="ChEBI" id="CHEBI:33019"/>
        <dbReference type="ChEBI" id="CHEBI:37565"/>
        <dbReference type="ChEBI" id="CHEBI:138282"/>
        <dbReference type="ChEBI" id="CHEBI:141847"/>
        <dbReference type="ChEBI" id="CHEBI:456215"/>
        <dbReference type="EC" id="2.7.7.79"/>
    </reaction>
</comment>
<evidence type="ECO:0000256" key="8">
    <source>
        <dbReference type="ARBA" id="ARBA00023134"/>
    </source>
</evidence>
<dbReference type="Proteomes" id="UP000009046">
    <property type="component" value="Unassembled WGS sequence"/>
</dbReference>
<evidence type="ECO:0000256" key="13">
    <source>
        <dbReference type="PIRSR" id="PIRSR028980-1"/>
    </source>
</evidence>
<evidence type="ECO:0000256" key="9">
    <source>
        <dbReference type="ARBA" id="ARBA00047281"/>
    </source>
</evidence>
<keyword evidence="2 12" id="KW-0808">Transferase</keyword>
<feature type="binding site" evidence="14">
    <location>
        <position position="29"/>
    </location>
    <ligand>
        <name>Mg(2+)</name>
        <dbReference type="ChEBI" id="CHEBI:18420"/>
        <label>1</label>
        <note>catalytic</note>
    </ligand>
</feature>
<evidence type="ECO:0000256" key="10">
    <source>
        <dbReference type="ARBA" id="ARBA00058346"/>
    </source>
</evidence>
<keyword evidence="8 12" id="KW-0342">GTP-binding</keyword>
<gene>
    <name evidence="18" type="primary">8234127</name>
    <name evidence="17" type="ORF">Phum_PHUM410370</name>
</gene>
<dbReference type="PIRSF" id="PIRSF028980">
    <property type="entry name" value="tRNAHis_guanylyltransferase"/>
    <property type="match status" value="1"/>
</dbReference>
<evidence type="ECO:0000256" key="6">
    <source>
        <dbReference type="ARBA" id="ARBA00022741"/>
    </source>
</evidence>
<keyword evidence="19" id="KW-1185">Reference proteome</keyword>
<dbReference type="RefSeq" id="XP_002428919.1">
    <property type="nucleotide sequence ID" value="XM_002428874.1"/>
</dbReference>
<dbReference type="PANTHER" id="PTHR12729">
    <property type="entry name" value="TRNA(HIS) GUANYLYLTRANSFERASE-RELATED"/>
    <property type="match status" value="1"/>
</dbReference>
<feature type="binding site" evidence="14">
    <location>
        <position position="29"/>
    </location>
    <ligand>
        <name>Mg(2+)</name>
        <dbReference type="ChEBI" id="CHEBI:18420"/>
        <label>2</label>
        <note>catalytic</note>
    </ligand>
</feature>
<dbReference type="eggNOG" id="KOG2721">
    <property type="taxonomic scope" value="Eukaryota"/>
</dbReference>
<evidence type="ECO:0000259" key="16">
    <source>
        <dbReference type="Pfam" id="PF14413"/>
    </source>
</evidence>
<keyword evidence="6 12" id="KW-0547">Nucleotide-binding</keyword>
<evidence type="ECO:0000259" key="15">
    <source>
        <dbReference type="Pfam" id="PF04446"/>
    </source>
</evidence>
<evidence type="ECO:0000313" key="19">
    <source>
        <dbReference type="Proteomes" id="UP000009046"/>
    </source>
</evidence>
<dbReference type="InterPro" id="IPR024956">
    <property type="entry name" value="tRNAHis_GuaTrfase_cat"/>
</dbReference>
<reference evidence="17" key="2">
    <citation type="submission" date="2007-04" db="EMBL/GenBank/DDBJ databases">
        <title>The genome of the human body louse.</title>
        <authorList>
            <consortium name="The Human Body Louse Genome Consortium"/>
            <person name="Kirkness E."/>
            <person name="Walenz B."/>
            <person name="Hass B."/>
            <person name="Bruggner R."/>
            <person name="Strausberg R."/>
        </authorList>
    </citation>
    <scope>NUCLEOTIDE SEQUENCE</scope>
    <source>
        <strain evidence="17">USDA</strain>
    </source>
</reference>
<dbReference type="InterPro" id="IPR025845">
    <property type="entry name" value="Thg1_C_dom"/>
</dbReference>
<dbReference type="Gene3D" id="3.30.70.3000">
    <property type="match status" value="1"/>
</dbReference>
<evidence type="ECO:0000256" key="1">
    <source>
        <dbReference type="ARBA" id="ARBA00010113"/>
    </source>
</evidence>
<feature type="domain" description="Thg1 C-terminal" evidence="16">
    <location>
        <begin position="139"/>
        <end position="222"/>
    </location>
</feature>
<evidence type="ECO:0000256" key="11">
    <source>
        <dbReference type="ARBA" id="ARBA00065710"/>
    </source>
</evidence>
<comment type="subunit">
    <text evidence="11">Homotetramer. Interacts with MFN1 and MFN2; functions as a guanyl-nucleotide exchange factor/GEF for MFN2 and also probably MFN1.</text>
</comment>
<dbReference type="HOGENOM" id="CLU_044271_0_1_1"/>
<reference evidence="17" key="1">
    <citation type="submission" date="2007-04" db="EMBL/GenBank/DDBJ databases">
        <title>Annotation of Pediculus humanus corporis strain USDA.</title>
        <authorList>
            <person name="Kirkness E."/>
            <person name="Hannick L."/>
            <person name="Hass B."/>
            <person name="Bruggner R."/>
            <person name="Lawson D."/>
            <person name="Bidwell S."/>
            <person name="Joardar V."/>
            <person name="Caler E."/>
            <person name="Walenz B."/>
            <person name="Inman J."/>
            <person name="Schobel S."/>
            <person name="Galinsky K."/>
            <person name="Amedeo P."/>
            <person name="Strausberg R."/>
        </authorList>
    </citation>
    <scope>NUCLEOTIDE SEQUENCE</scope>
    <source>
        <strain evidence="17">USDA</strain>
    </source>
</reference>
<accession>E0VS25</accession>
<reference evidence="18" key="3">
    <citation type="submission" date="2020-05" db="UniProtKB">
        <authorList>
            <consortium name="EnsemblMetazoa"/>
        </authorList>
    </citation>
    <scope>IDENTIFICATION</scope>
    <source>
        <strain evidence="18">USDA</strain>
    </source>
</reference>
<evidence type="ECO:0000256" key="3">
    <source>
        <dbReference type="ARBA" id="ARBA00022694"/>
    </source>
</evidence>
<keyword evidence="3 12" id="KW-0819">tRNA processing</keyword>
<dbReference type="GO" id="GO:0000287">
    <property type="term" value="F:magnesium ion binding"/>
    <property type="evidence" value="ECO:0007669"/>
    <property type="project" value="UniProtKB-UniRule"/>
</dbReference>
<dbReference type="EMBL" id="AAZO01005037">
    <property type="status" value="NOT_ANNOTATED_CDS"/>
    <property type="molecule type" value="Genomic_DNA"/>
</dbReference>
<evidence type="ECO:0000256" key="4">
    <source>
        <dbReference type="ARBA" id="ARBA00022695"/>
    </source>
</evidence>
<dbReference type="InterPro" id="IPR007537">
    <property type="entry name" value="tRNAHis_GuaTrfase_Thg1"/>
</dbReference>
<dbReference type="FunFam" id="3.30.70.3000:FF:000001">
    <property type="entry name" value="tRNA(His) guanylyltransferase"/>
    <property type="match status" value="1"/>
</dbReference>
<feature type="binding site" evidence="14">
    <location>
        <position position="76"/>
    </location>
    <ligand>
        <name>Mg(2+)</name>
        <dbReference type="ChEBI" id="CHEBI:18420"/>
        <label>2</label>
        <note>catalytic</note>
    </ligand>
</feature>
<dbReference type="KEGG" id="phu:Phum_PHUM410370"/>
<dbReference type="Pfam" id="PF14413">
    <property type="entry name" value="Thg1C"/>
    <property type="match status" value="1"/>
</dbReference>
<proteinExistence type="inferred from homology"/>